<dbReference type="SUPFAM" id="SSF53613">
    <property type="entry name" value="Ribokinase-like"/>
    <property type="match status" value="1"/>
</dbReference>
<dbReference type="NCBIfam" id="TIGR02152">
    <property type="entry name" value="D_ribokin_bact"/>
    <property type="match status" value="1"/>
</dbReference>
<evidence type="ECO:0000256" key="5">
    <source>
        <dbReference type="ARBA" id="ARBA00022723"/>
    </source>
</evidence>
<feature type="binding site" evidence="12">
    <location>
        <position position="287"/>
    </location>
    <ligand>
        <name>K(+)</name>
        <dbReference type="ChEBI" id="CHEBI:29103"/>
    </ligand>
</feature>
<evidence type="ECO:0000313" key="14">
    <source>
        <dbReference type="EMBL" id="KAJ8308104.1"/>
    </source>
</evidence>
<keyword evidence="7 12" id="KW-0418">Kinase</keyword>
<dbReference type="InterPro" id="IPR011611">
    <property type="entry name" value="PfkB_dom"/>
</dbReference>
<gene>
    <name evidence="14" type="ORF">KUTeg_012978</name>
</gene>
<feature type="binding site" evidence="12">
    <location>
        <begin position="218"/>
        <end position="223"/>
    </location>
    <ligand>
        <name>ATP</name>
        <dbReference type="ChEBI" id="CHEBI:30616"/>
    </ligand>
</feature>
<feature type="binding site" evidence="12">
    <location>
        <position position="284"/>
    </location>
    <ligand>
        <name>K(+)</name>
        <dbReference type="ChEBI" id="CHEBI:29103"/>
    </ligand>
</feature>
<evidence type="ECO:0000256" key="12">
    <source>
        <dbReference type="HAMAP-Rule" id="MF_03215"/>
    </source>
</evidence>
<sequence length="306" mass="32755">MIRFIYFLSLFQSYVSRLPKAGETITGKKFNIGFGGKGANQCVCSSRLGAKACMVGKVGNDTFGTGMIQNFKENNVNVDYVSTTEEAFTGAAPIAVNDEGQNSIIVILGANLLLSVEDINAAESLISSSKVVVCQLEIKPETTLAALKLAKKHNVKSIFNPAPAQSGLSDEYFTACDYFCPNETEAEILSGVPVKCIKDAEKAIEIFLEKGCKTVIITMGELGAVFASQENKTPVHVPATPVTAVDTTGAGDAFIGALSYFLSTRPDMELQEAIRRSTVVAGISVQKPGTQTSFPWRKDLPDGLFK</sequence>
<comment type="similarity">
    <text evidence="12">Belongs to the carbohydrate kinase PfkB family. Ribokinase subfamily.</text>
</comment>
<comment type="function">
    <text evidence="12">Catalyzes the phosphorylation of ribose at O-5 in a reaction requiring ATP and magnesium. The resulting D-ribose-5-phosphate can then be used either for sythesis of nucleotides, histidine, and tryptophan, or as a component of the pentose phosphate pathway.</text>
</comment>
<feature type="binding site" evidence="12">
    <location>
        <position position="252"/>
    </location>
    <ligand>
        <name>substrate</name>
    </ligand>
</feature>
<protein>
    <recommendedName>
        <fullName evidence="3 12">Ribokinase</fullName>
        <shortName evidence="12">RK</shortName>
        <ecNumber evidence="2 12">2.7.1.15</ecNumber>
    </recommendedName>
</protein>
<dbReference type="EMBL" id="JARBDR010000657">
    <property type="protein sequence ID" value="KAJ8308104.1"/>
    <property type="molecule type" value="Genomic_DNA"/>
</dbReference>
<keyword evidence="10 12" id="KW-0630">Potassium</keyword>
<dbReference type="HAMAP" id="MF_01987">
    <property type="entry name" value="Ribokinase"/>
    <property type="match status" value="1"/>
</dbReference>
<evidence type="ECO:0000256" key="9">
    <source>
        <dbReference type="ARBA" id="ARBA00022842"/>
    </source>
</evidence>
<evidence type="ECO:0000256" key="10">
    <source>
        <dbReference type="ARBA" id="ARBA00022958"/>
    </source>
</evidence>
<keyword evidence="6 12" id="KW-0547">Nucleotide-binding</keyword>
<dbReference type="InterPro" id="IPR002139">
    <property type="entry name" value="Ribo/fructo_kinase"/>
</dbReference>
<evidence type="ECO:0000259" key="13">
    <source>
        <dbReference type="Pfam" id="PF00294"/>
    </source>
</evidence>
<dbReference type="Gene3D" id="3.40.1190.20">
    <property type="match status" value="1"/>
</dbReference>
<comment type="caution">
    <text evidence="12">Lacks conserved residue(s) required for the propagation of feature annotation.</text>
</comment>
<dbReference type="PANTHER" id="PTHR10584:SF166">
    <property type="entry name" value="RIBOKINASE"/>
    <property type="match status" value="1"/>
</dbReference>
<feature type="domain" description="Carbohydrate kinase PfkB" evidence="13">
    <location>
        <begin position="14"/>
        <end position="296"/>
    </location>
</feature>
<evidence type="ECO:0000256" key="4">
    <source>
        <dbReference type="ARBA" id="ARBA00022679"/>
    </source>
</evidence>
<dbReference type="Pfam" id="PF00294">
    <property type="entry name" value="PfkB"/>
    <property type="match status" value="1"/>
</dbReference>
<dbReference type="InterPro" id="IPR029056">
    <property type="entry name" value="Ribokinase-like"/>
</dbReference>
<dbReference type="InterPro" id="IPR002173">
    <property type="entry name" value="Carboh/pur_kinase_PfkB_CS"/>
</dbReference>
<dbReference type="PROSITE" id="PS00584">
    <property type="entry name" value="PFKB_KINASES_2"/>
    <property type="match status" value="1"/>
</dbReference>
<keyword evidence="15" id="KW-1185">Reference proteome</keyword>
<keyword evidence="12" id="KW-0963">Cytoplasm</keyword>
<comment type="catalytic activity">
    <reaction evidence="12">
        <text>D-ribose + ATP = D-ribose 5-phosphate + ADP + H(+)</text>
        <dbReference type="Rhea" id="RHEA:13697"/>
        <dbReference type="ChEBI" id="CHEBI:15378"/>
        <dbReference type="ChEBI" id="CHEBI:30616"/>
        <dbReference type="ChEBI" id="CHEBI:47013"/>
        <dbReference type="ChEBI" id="CHEBI:78346"/>
        <dbReference type="ChEBI" id="CHEBI:456216"/>
        <dbReference type="EC" id="2.7.1.15"/>
    </reaction>
</comment>
<comment type="similarity">
    <text evidence="1">Belongs to the carbohydrate kinase pfkB family.</text>
</comment>
<organism evidence="14 15">
    <name type="scientific">Tegillarca granosa</name>
    <name type="common">Malaysian cockle</name>
    <name type="synonym">Anadara granosa</name>
    <dbReference type="NCBI Taxonomy" id="220873"/>
    <lineage>
        <taxon>Eukaryota</taxon>
        <taxon>Metazoa</taxon>
        <taxon>Spiralia</taxon>
        <taxon>Lophotrochozoa</taxon>
        <taxon>Mollusca</taxon>
        <taxon>Bivalvia</taxon>
        <taxon>Autobranchia</taxon>
        <taxon>Pteriomorphia</taxon>
        <taxon>Arcoida</taxon>
        <taxon>Arcoidea</taxon>
        <taxon>Arcidae</taxon>
        <taxon>Tegillarca</taxon>
    </lineage>
</organism>
<dbReference type="InterPro" id="IPR011877">
    <property type="entry name" value="Ribokinase"/>
</dbReference>
<evidence type="ECO:0000256" key="6">
    <source>
        <dbReference type="ARBA" id="ARBA00022741"/>
    </source>
</evidence>
<keyword evidence="12" id="KW-0539">Nucleus</keyword>
<feature type="binding site" evidence="12">
    <location>
        <position position="293"/>
    </location>
    <ligand>
        <name>K(+)</name>
        <dbReference type="ChEBI" id="CHEBI:29103"/>
    </ligand>
</feature>
<comment type="subunit">
    <text evidence="12">Homodimer.</text>
</comment>
<dbReference type="EC" id="2.7.1.15" evidence="2 12"/>
<feature type="binding site" evidence="12">
    <location>
        <position position="182"/>
    </location>
    <ligand>
        <name>ATP</name>
        <dbReference type="ChEBI" id="CHEBI:30616"/>
    </ligand>
</feature>
<comment type="activity regulation">
    <text evidence="12">Activated by a monovalent cation that binds near, but not in, the active site. The most likely occupant of the site in vivo is potassium. Ion binding induces a conformational change that may alter substrate affinity.</text>
</comment>
<feature type="binding site" evidence="12">
    <location>
        <position position="289"/>
    </location>
    <ligand>
        <name>K(+)</name>
        <dbReference type="ChEBI" id="CHEBI:29103"/>
    </ligand>
</feature>
<evidence type="ECO:0000256" key="1">
    <source>
        <dbReference type="ARBA" id="ARBA00005380"/>
    </source>
</evidence>
<comment type="subcellular location">
    <subcellularLocation>
        <location evidence="12">Cytoplasm</location>
    </subcellularLocation>
    <subcellularLocation>
        <location evidence="12">Nucleus</location>
    </subcellularLocation>
</comment>
<evidence type="ECO:0000256" key="7">
    <source>
        <dbReference type="ARBA" id="ARBA00022777"/>
    </source>
</evidence>
<accession>A0ABQ9ESC7</accession>
<comment type="pathway">
    <text evidence="12">Carbohydrate metabolism; D-ribose degradation; D-ribose 5-phosphate from beta-D-ribopyranose: step 2/2.</text>
</comment>
<keyword evidence="9 12" id="KW-0460">Magnesium</keyword>
<comment type="caution">
    <text evidence="14">The sequence shown here is derived from an EMBL/GenBank/DDBJ whole genome shotgun (WGS) entry which is preliminary data.</text>
</comment>
<evidence type="ECO:0000313" key="15">
    <source>
        <dbReference type="Proteomes" id="UP001217089"/>
    </source>
</evidence>
<keyword evidence="4 12" id="KW-0808">Transferase</keyword>
<dbReference type="Proteomes" id="UP001217089">
    <property type="component" value="Unassembled WGS sequence"/>
</dbReference>
<proteinExistence type="inferred from homology"/>
<keyword evidence="5 12" id="KW-0479">Metal-binding</keyword>
<evidence type="ECO:0000256" key="3">
    <source>
        <dbReference type="ARBA" id="ARBA00016943"/>
    </source>
</evidence>
<dbReference type="PRINTS" id="PR00990">
    <property type="entry name" value="RIBOKINASE"/>
</dbReference>
<evidence type="ECO:0000256" key="8">
    <source>
        <dbReference type="ARBA" id="ARBA00022840"/>
    </source>
</evidence>
<reference evidence="14 15" key="1">
    <citation type="submission" date="2022-12" db="EMBL/GenBank/DDBJ databases">
        <title>Chromosome-level genome of Tegillarca granosa.</title>
        <authorList>
            <person name="Kim J."/>
        </authorList>
    </citation>
    <scope>NUCLEOTIDE SEQUENCE [LARGE SCALE GENOMIC DNA]</scope>
    <source>
        <strain evidence="14">Teg-2019</strain>
        <tissue evidence="14">Adductor muscle</tissue>
    </source>
</reference>
<evidence type="ECO:0000256" key="2">
    <source>
        <dbReference type="ARBA" id="ARBA00012035"/>
    </source>
</evidence>
<keyword evidence="8 12" id="KW-0067">ATP-binding</keyword>
<feature type="binding site" evidence="12">
    <location>
        <position position="248"/>
    </location>
    <ligand>
        <name>K(+)</name>
        <dbReference type="ChEBI" id="CHEBI:29103"/>
    </ligand>
</feature>
<feature type="active site" description="Proton acceptor" evidence="12">
    <location>
        <position position="252"/>
    </location>
</feature>
<comment type="cofactor">
    <cofactor evidence="12">
        <name>Mg(2+)</name>
        <dbReference type="ChEBI" id="CHEBI:18420"/>
    </cofactor>
    <text evidence="12">Requires a divalent cation, most likely magnesium in vivo, as an electrophilic catalyst to aid phosphoryl group transfer. It is the chelate of the metal and the nucleotide that is the actual substrate.</text>
</comment>
<feature type="binding site" evidence="12">
    <location>
        <begin position="251"/>
        <end position="252"/>
    </location>
    <ligand>
        <name>ATP</name>
        <dbReference type="ChEBI" id="CHEBI:30616"/>
    </ligand>
</feature>
<feature type="binding site" evidence="12">
    <location>
        <position position="137"/>
    </location>
    <ligand>
        <name>substrate</name>
    </ligand>
</feature>
<evidence type="ECO:0000256" key="11">
    <source>
        <dbReference type="ARBA" id="ARBA00023277"/>
    </source>
</evidence>
<dbReference type="PANTHER" id="PTHR10584">
    <property type="entry name" value="SUGAR KINASE"/>
    <property type="match status" value="1"/>
</dbReference>
<feature type="binding site" evidence="12">
    <location>
        <position position="246"/>
    </location>
    <ligand>
        <name>K(+)</name>
        <dbReference type="ChEBI" id="CHEBI:29103"/>
    </ligand>
</feature>
<feature type="binding site" evidence="12">
    <location>
        <begin position="36"/>
        <end position="40"/>
    </location>
    <ligand>
        <name>substrate</name>
    </ligand>
</feature>
<dbReference type="CDD" id="cd01174">
    <property type="entry name" value="ribokinase"/>
    <property type="match status" value="1"/>
</dbReference>
<name>A0ABQ9ESC7_TEGGR</name>
<keyword evidence="11 12" id="KW-0119">Carbohydrate metabolism</keyword>